<comment type="caution">
    <text evidence="1">The sequence shown here is derived from an EMBL/GenBank/DDBJ whole genome shotgun (WGS) entry which is preliminary data.</text>
</comment>
<evidence type="ECO:0000313" key="2">
    <source>
        <dbReference type="Proteomes" id="UP001144978"/>
    </source>
</evidence>
<proteinExistence type="predicted"/>
<name>A0ACC1P3V5_9APHY</name>
<protein>
    <submittedName>
        <fullName evidence="1">Uncharacterized protein</fullName>
    </submittedName>
</protein>
<organism evidence="1 2">
    <name type="scientific">Trametes sanguinea</name>
    <dbReference type="NCBI Taxonomy" id="158606"/>
    <lineage>
        <taxon>Eukaryota</taxon>
        <taxon>Fungi</taxon>
        <taxon>Dikarya</taxon>
        <taxon>Basidiomycota</taxon>
        <taxon>Agaricomycotina</taxon>
        <taxon>Agaricomycetes</taxon>
        <taxon>Polyporales</taxon>
        <taxon>Polyporaceae</taxon>
        <taxon>Trametes</taxon>
    </lineage>
</organism>
<evidence type="ECO:0000313" key="1">
    <source>
        <dbReference type="EMBL" id="KAJ2986016.1"/>
    </source>
</evidence>
<gene>
    <name evidence="1" type="ORF">NUW54_g9936</name>
</gene>
<reference evidence="1" key="1">
    <citation type="submission" date="2022-08" db="EMBL/GenBank/DDBJ databases">
        <title>Genome Sequence of Pycnoporus sanguineus.</title>
        <authorList>
            <person name="Buettner E."/>
        </authorList>
    </citation>
    <scope>NUCLEOTIDE SEQUENCE</scope>
    <source>
        <strain evidence="1">CG-C14</strain>
    </source>
</reference>
<sequence>MSGEIPWKLVALAVLVVTLVRLITRKRLRHPPGPKGLPLLGNLFDLPKAYPEKTYAKLAKEYGDIVYLKVFGTSTVIRENLTS</sequence>
<accession>A0ACC1P3V5</accession>
<keyword evidence="2" id="KW-1185">Reference proteome</keyword>
<dbReference type="Proteomes" id="UP001144978">
    <property type="component" value="Unassembled WGS sequence"/>
</dbReference>
<dbReference type="EMBL" id="JANSHE010003456">
    <property type="protein sequence ID" value="KAJ2986016.1"/>
    <property type="molecule type" value="Genomic_DNA"/>
</dbReference>